<evidence type="ECO:0000256" key="6">
    <source>
        <dbReference type="HAMAP-Rule" id="MF_00076"/>
    </source>
</evidence>
<evidence type="ECO:0000256" key="4">
    <source>
        <dbReference type="ARBA" id="ARBA00023102"/>
    </source>
</evidence>
<dbReference type="EMBL" id="LKCM01000050">
    <property type="protein sequence ID" value="KPQ44866.1"/>
    <property type="molecule type" value="Genomic_DNA"/>
</dbReference>
<evidence type="ECO:0000256" key="2">
    <source>
        <dbReference type="ARBA" id="ARBA00016664"/>
    </source>
</evidence>
<dbReference type="Pfam" id="PF00475">
    <property type="entry name" value="IGPD"/>
    <property type="match status" value="1"/>
</dbReference>
<protein>
    <recommendedName>
        <fullName evidence="2 6">Imidazoleglycerol-phosphate dehydratase</fullName>
        <shortName evidence="6">IGPD</shortName>
        <ecNumber evidence="6">4.2.1.19</ecNumber>
    </recommendedName>
</protein>
<comment type="caution">
    <text evidence="7">The sequence shown here is derived from an EMBL/GenBank/DDBJ whole genome shotgun (WGS) entry which is preliminary data.</text>
</comment>
<comment type="pathway">
    <text evidence="1 6">Amino-acid biosynthesis; L-histidine biosynthesis; L-histidine from 5-phospho-alpha-D-ribose 1-diphosphate: step 6/9.</text>
</comment>
<sequence length="191" mass="20631">MRESKVSRRTNETDIELKINLDGSGNIDINTGIAFFDHMLNSFSKHGSFDLIIKARGDLTVDDHHTIEDVGITLGSAIAKALGDKKGIERFADARVPMDEALATAAVDISGRSFLVFNGKFTDAKIGGFSSQNTRHFFESLTNNAGINVHLDVTGENDHHKTEALFKAFGIALKRAVKITGSGIPSTKGTL</sequence>
<dbReference type="PATRIC" id="fig|1719120.3.peg.596"/>
<name>A0A0N8KRG4_9EURY</name>
<dbReference type="PANTHER" id="PTHR23133">
    <property type="entry name" value="IMIDAZOLEGLYCEROL-PHOSPHATE DEHYDRATASE HIS7"/>
    <property type="match status" value="1"/>
</dbReference>
<comment type="similarity">
    <text evidence="6">Belongs to the imidazoleglycerol-phosphate dehydratase family.</text>
</comment>
<evidence type="ECO:0000256" key="5">
    <source>
        <dbReference type="ARBA" id="ARBA00023239"/>
    </source>
</evidence>
<dbReference type="FunFam" id="3.30.230.40:FF:000003">
    <property type="entry name" value="Imidazoleglycerol-phosphate dehydratase HisB"/>
    <property type="match status" value="1"/>
</dbReference>
<dbReference type="PROSITE" id="PS00954">
    <property type="entry name" value="IGP_DEHYDRATASE_1"/>
    <property type="match status" value="1"/>
</dbReference>
<dbReference type="PROSITE" id="PS00955">
    <property type="entry name" value="IGP_DEHYDRATASE_2"/>
    <property type="match status" value="1"/>
</dbReference>
<keyword evidence="6" id="KW-0963">Cytoplasm</keyword>
<evidence type="ECO:0000313" key="8">
    <source>
        <dbReference type="Proteomes" id="UP000050360"/>
    </source>
</evidence>
<dbReference type="HAMAP" id="MF_00076">
    <property type="entry name" value="HisB"/>
    <property type="match status" value="1"/>
</dbReference>
<evidence type="ECO:0000256" key="3">
    <source>
        <dbReference type="ARBA" id="ARBA00022605"/>
    </source>
</evidence>
<dbReference type="InterPro" id="IPR038494">
    <property type="entry name" value="IGPD_sf"/>
</dbReference>
<comment type="subcellular location">
    <subcellularLocation>
        <location evidence="6">Cytoplasm</location>
    </subcellularLocation>
</comment>
<keyword evidence="4 6" id="KW-0368">Histidine biosynthesis</keyword>
<dbReference type="PANTHER" id="PTHR23133:SF2">
    <property type="entry name" value="IMIDAZOLEGLYCEROL-PHOSPHATE DEHYDRATASE"/>
    <property type="match status" value="1"/>
</dbReference>
<dbReference type="NCBIfam" id="NF002114">
    <property type="entry name" value="PRK00951.2-4"/>
    <property type="match status" value="1"/>
</dbReference>
<dbReference type="EC" id="4.2.1.19" evidence="6"/>
<accession>A0A0N8KRG4</accession>
<organism evidence="7 8">
    <name type="scientific">Candidatus Methanoperedens nitratireducens</name>
    <dbReference type="NCBI Taxonomy" id="1392998"/>
    <lineage>
        <taxon>Archaea</taxon>
        <taxon>Methanobacteriati</taxon>
        <taxon>Methanobacteriota</taxon>
        <taxon>Stenosarchaea group</taxon>
        <taxon>Methanomicrobia</taxon>
        <taxon>Methanosarcinales</taxon>
        <taxon>ANME-2 cluster</taxon>
        <taxon>Candidatus Methanoperedentaceae</taxon>
        <taxon>Candidatus Methanoperedens</taxon>
    </lineage>
</organism>
<dbReference type="GO" id="GO:0004424">
    <property type="term" value="F:imidazoleglycerol-phosphate dehydratase activity"/>
    <property type="evidence" value="ECO:0007669"/>
    <property type="project" value="UniProtKB-UniRule"/>
</dbReference>
<gene>
    <name evidence="6 7" type="primary">hisB</name>
    <name evidence="7" type="ORF">MPEBLZ_00545</name>
</gene>
<dbReference type="Proteomes" id="UP000050360">
    <property type="component" value="Unassembled WGS sequence"/>
</dbReference>
<dbReference type="NCBIfam" id="NF002111">
    <property type="entry name" value="PRK00951.2-1"/>
    <property type="match status" value="1"/>
</dbReference>
<dbReference type="UniPathway" id="UPA00031">
    <property type="reaction ID" value="UER00011"/>
</dbReference>
<dbReference type="CDD" id="cd07914">
    <property type="entry name" value="IGPD"/>
    <property type="match status" value="1"/>
</dbReference>
<dbReference type="InterPro" id="IPR020565">
    <property type="entry name" value="ImidazoleglycerP_deHydtase_CS"/>
</dbReference>
<dbReference type="InterPro" id="IPR000807">
    <property type="entry name" value="ImidazoleglycerolP_deHydtase"/>
</dbReference>
<dbReference type="InterPro" id="IPR020568">
    <property type="entry name" value="Ribosomal_Su5_D2-typ_SF"/>
</dbReference>
<dbReference type="SUPFAM" id="SSF54211">
    <property type="entry name" value="Ribosomal protein S5 domain 2-like"/>
    <property type="match status" value="2"/>
</dbReference>
<comment type="catalytic activity">
    <reaction evidence="6">
        <text>D-erythro-1-(imidazol-4-yl)glycerol 3-phosphate = 3-(imidazol-4-yl)-2-oxopropyl phosphate + H2O</text>
        <dbReference type="Rhea" id="RHEA:11040"/>
        <dbReference type="ChEBI" id="CHEBI:15377"/>
        <dbReference type="ChEBI" id="CHEBI:57766"/>
        <dbReference type="ChEBI" id="CHEBI:58278"/>
        <dbReference type="EC" id="4.2.1.19"/>
    </reaction>
</comment>
<dbReference type="GO" id="GO:0000105">
    <property type="term" value="P:L-histidine biosynthetic process"/>
    <property type="evidence" value="ECO:0007669"/>
    <property type="project" value="UniProtKB-UniRule"/>
</dbReference>
<evidence type="ECO:0000256" key="1">
    <source>
        <dbReference type="ARBA" id="ARBA00005047"/>
    </source>
</evidence>
<dbReference type="FunFam" id="3.30.230.40:FF:000001">
    <property type="entry name" value="Imidazoleglycerol-phosphate dehydratase HisB"/>
    <property type="match status" value="1"/>
</dbReference>
<dbReference type="GO" id="GO:0005737">
    <property type="term" value="C:cytoplasm"/>
    <property type="evidence" value="ECO:0007669"/>
    <property type="project" value="UniProtKB-SubCell"/>
</dbReference>
<evidence type="ECO:0000313" key="7">
    <source>
        <dbReference type="EMBL" id="KPQ44866.1"/>
    </source>
</evidence>
<reference evidence="7 8" key="1">
    <citation type="submission" date="2015-09" db="EMBL/GenBank/DDBJ databases">
        <title>A metagenomics-based metabolic model of nitrate-dependent anaerobic oxidation of methane by Methanoperedens-like archaea.</title>
        <authorList>
            <person name="Arshad A."/>
            <person name="Speth D.R."/>
            <person name="De Graaf R.M."/>
            <person name="Op Den Camp H.J."/>
            <person name="Jetten M.S."/>
            <person name="Welte C.U."/>
        </authorList>
    </citation>
    <scope>NUCLEOTIDE SEQUENCE [LARGE SCALE GENOMIC DNA]</scope>
</reference>
<keyword evidence="5 6" id="KW-0456">Lyase</keyword>
<dbReference type="AlphaFoldDB" id="A0A0N8KRG4"/>
<keyword evidence="3 6" id="KW-0028">Amino-acid biosynthesis</keyword>
<dbReference type="Gene3D" id="3.30.230.40">
    <property type="entry name" value="Imidazole glycerol phosphate dehydratase, domain 1"/>
    <property type="match status" value="2"/>
</dbReference>
<proteinExistence type="inferred from homology"/>